<gene>
    <name evidence="3" type="ORF">M437DRAFT_48921</name>
</gene>
<evidence type="ECO:0000259" key="2">
    <source>
        <dbReference type="Pfam" id="PF00248"/>
    </source>
</evidence>
<dbReference type="GO" id="GO:0016491">
    <property type="term" value="F:oxidoreductase activity"/>
    <property type="evidence" value="ECO:0007669"/>
    <property type="project" value="UniProtKB-KW"/>
</dbReference>
<name>A0A074VQG0_AURM1</name>
<reference evidence="3 4" key="1">
    <citation type="journal article" date="2014" name="BMC Genomics">
        <title>Genome sequencing of four Aureobasidium pullulans varieties: biotechnological potential, stress tolerance, and description of new species.</title>
        <authorList>
            <person name="Gostin Ar C."/>
            <person name="Ohm R.A."/>
            <person name="Kogej T."/>
            <person name="Sonjak S."/>
            <person name="Turk M."/>
            <person name="Zajc J."/>
            <person name="Zalar P."/>
            <person name="Grube M."/>
            <person name="Sun H."/>
            <person name="Han J."/>
            <person name="Sharma A."/>
            <person name="Chiniquy J."/>
            <person name="Ngan C.Y."/>
            <person name="Lipzen A."/>
            <person name="Barry K."/>
            <person name="Grigoriev I.V."/>
            <person name="Gunde-Cimerman N."/>
        </authorList>
    </citation>
    <scope>NUCLEOTIDE SEQUENCE [LARGE SCALE GENOMIC DNA]</scope>
    <source>
        <strain evidence="3 4">CBS 110374</strain>
    </source>
</reference>
<feature type="domain" description="NADP-dependent oxidoreductase" evidence="2">
    <location>
        <begin position="11"/>
        <end position="318"/>
    </location>
</feature>
<dbReference type="Proteomes" id="UP000030672">
    <property type="component" value="Unassembled WGS sequence"/>
</dbReference>
<evidence type="ECO:0000313" key="3">
    <source>
        <dbReference type="EMBL" id="KEQ62698.1"/>
    </source>
</evidence>
<evidence type="ECO:0000313" key="4">
    <source>
        <dbReference type="Proteomes" id="UP000030672"/>
    </source>
</evidence>
<evidence type="ECO:0000256" key="1">
    <source>
        <dbReference type="ARBA" id="ARBA00023002"/>
    </source>
</evidence>
<dbReference type="PANTHER" id="PTHR43364:SF4">
    <property type="entry name" value="NAD(P)-LINKED OXIDOREDUCTASE SUPERFAMILY PROTEIN"/>
    <property type="match status" value="1"/>
</dbReference>
<dbReference type="Gene3D" id="3.20.20.100">
    <property type="entry name" value="NADP-dependent oxidoreductase domain"/>
    <property type="match status" value="1"/>
</dbReference>
<dbReference type="InterPro" id="IPR036812">
    <property type="entry name" value="NAD(P)_OxRdtase_dom_sf"/>
</dbReference>
<dbReference type="SUPFAM" id="SSF51430">
    <property type="entry name" value="NAD(P)-linked oxidoreductase"/>
    <property type="match status" value="1"/>
</dbReference>
<dbReference type="Pfam" id="PF00248">
    <property type="entry name" value="Aldo_ket_red"/>
    <property type="match status" value="1"/>
</dbReference>
<dbReference type="InterPro" id="IPR050523">
    <property type="entry name" value="AKR_Detox_Biosynth"/>
</dbReference>
<dbReference type="HOGENOM" id="CLU_023205_1_1_1"/>
<organism evidence="3 4">
    <name type="scientific">Aureobasidium melanogenum (strain CBS 110374)</name>
    <name type="common">Aureobasidium pullulans var. melanogenum</name>
    <dbReference type="NCBI Taxonomy" id="1043003"/>
    <lineage>
        <taxon>Eukaryota</taxon>
        <taxon>Fungi</taxon>
        <taxon>Dikarya</taxon>
        <taxon>Ascomycota</taxon>
        <taxon>Pezizomycotina</taxon>
        <taxon>Dothideomycetes</taxon>
        <taxon>Dothideomycetidae</taxon>
        <taxon>Dothideales</taxon>
        <taxon>Saccotheciaceae</taxon>
        <taxon>Aureobasidium</taxon>
    </lineage>
</organism>
<dbReference type="InterPro" id="IPR020471">
    <property type="entry name" value="AKR"/>
</dbReference>
<dbReference type="CDD" id="cd19075">
    <property type="entry name" value="AKR_AKR7A1-5"/>
    <property type="match status" value="1"/>
</dbReference>
<accession>A0A074VQG0</accession>
<protein>
    <submittedName>
        <fullName evidence="3">Aldo/keto reductase</fullName>
    </submittedName>
</protein>
<dbReference type="GeneID" id="63915121"/>
<dbReference type="RefSeq" id="XP_040879721.1">
    <property type="nucleotide sequence ID" value="XM_041021748.1"/>
</dbReference>
<dbReference type="STRING" id="1043003.A0A074VQG0"/>
<dbReference type="AlphaFoldDB" id="A0A074VQG0"/>
<dbReference type="PRINTS" id="PR00069">
    <property type="entry name" value="ALDKETRDTASE"/>
</dbReference>
<proteinExistence type="predicted"/>
<keyword evidence="4" id="KW-1185">Reference proteome</keyword>
<dbReference type="EMBL" id="KL584833">
    <property type="protein sequence ID" value="KEQ62698.1"/>
    <property type="molecule type" value="Genomic_DNA"/>
</dbReference>
<sequence>MLLTGTGKPRVILGTMTFGPDTDTGARQTDLADYNKALDYLQSQGYNEIDTARTYVGGKQEAWTKDARWKERGLTLATKCYPHEPGMHKADSILASLDKSLAELGTDCVDIFYLHAPDRSVPFTETLEAVNRAHKQGKFVQLGLSNFTAFEVAECVMHCKYNNWVRPTIYQGMYNAITRSIERELIPVCRRYGLDIVVYNPVAGGIFSGKYKSSEVPTEGRYSDAVGRMGGMYRKRYFRDATFDALRVIEPVVQKHNLTLIETALRWMVHHSGLNIKDGGNDGIIIGVSSLQQLEGNLKDVEKGPLPEEVVKVLDEAWLITCPTTPNYWHLDLKYTYDTYEALFGNKA</sequence>
<dbReference type="PANTHER" id="PTHR43364">
    <property type="entry name" value="NADH-SPECIFIC METHYLGLYOXAL REDUCTASE-RELATED"/>
    <property type="match status" value="1"/>
</dbReference>
<keyword evidence="1" id="KW-0560">Oxidoreductase</keyword>
<dbReference type="InterPro" id="IPR023210">
    <property type="entry name" value="NADP_OxRdtase_dom"/>
</dbReference>